<keyword evidence="2" id="KW-1133">Transmembrane helix</keyword>
<organism evidence="3 4">
    <name type="scientific">Cryptolaemus montrouzieri</name>
    <dbReference type="NCBI Taxonomy" id="559131"/>
    <lineage>
        <taxon>Eukaryota</taxon>
        <taxon>Metazoa</taxon>
        <taxon>Ecdysozoa</taxon>
        <taxon>Arthropoda</taxon>
        <taxon>Hexapoda</taxon>
        <taxon>Insecta</taxon>
        <taxon>Pterygota</taxon>
        <taxon>Neoptera</taxon>
        <taxon>Endopterygota</taxon>
        <taxon>Coleoptera</taxon>
        <taxon>Polyphaga</taxon>
        <taxon>Cucujiformia</taxon>
        <taxon>Coccinelloidea</taxon>
        <taxon>Coccinellidae</taxon>
        <taxon>Scymninae</taxon>
        <taxon>Scymnini</taxon>
        <taxon>Cryptolaemus</taxon>
    </lineage>
</organism>
<keyword evidence="2" id="KW-0472">Membrane</keyword>
<keyword evidence="4" id="KW-1185">Reference proteome</keyword>
<evidence type="ECO:0000313" key="4">
    <source>
        <dbReference type="Proteomes" id="UP001516400"/>
    </source>
</evidence>
<accession>A0ABD2PGM4</accession>
<feature type="region of interest" description="Disordered" evidence="1">
    <location>
        <begin position="133"/>
        <end position="157"/>
    </location>
</feature>
<sequence>MEIILASLNRSNPHKVCTCYKMIFFVIHTATMFLLVISARCISIEEPGTHLRLLKVLFVCRQSSAYSNSQSNNAANYMVLGEPNLQQTSGYHQAASQMPKYPPPLVDVRHMNGGMTSRDMQNSYAVTSSQNQLINQPTTRSQTANEERNNVSNGRMNLNNCNRKLPSETLSVTAHVPYQMQKAVVENKMLPCINFKPYDYTDLLVTLPDLCSNFFNNVRVQSCQQVLQVLGVELYKPNNSQVQVLRETANNQNHSDQVTLVQVRSVIDFMPQLKYMLGGVVQSDMGSKRARNS</sequence>
<comment type="caution">
    <text evidence="3">The sequence shown here is derived from an EMBL/GenBank/DDBJ whole genome shotgun (WGS) entry which is preliminary data.</text>
</comment>
<keyword evidence="2" id="KW-0812">Transmembrane</keyword>
<evidence type="ECO:0000313" key="3">
    <source>
        <dbReference type="EMBL" id="KAL3289821.1"/>
    </source>
</evidence>
<feature type="transmembrane region" description="Helical" evidence="2">
    <location>
        <begin position="20"/>
        <end position="39"/>
    </location>
</feature>
<evidence type="ECO:0000256" key="1">
    <source>
        <dbReference type="SAM" id="MobiDB-lite"/>
    </source>
</evidence>
<name>A0ABD2PGM4_9CUCU</name>
<protein>
    <submittedName>
        <fullName evidence="3">Uncharacterized protein</fullName>
    </submittedName>
</protein>
<dbReference type="Proteomes" id="UP001516400">
    <property type="component" value="Unassembled WGS sequence"/>
</dbReference>
<proteinExistence type="predicted"/>
<reference evidence="3 4" key="1">
    <citation type="journal article" date="2021" name="BMC Biol.">
        <title>Horizontally acquired antibacterial genes associated with adaptive radiation of ladybird beetles.</title>
        <authorList>
            <person name="Li H.S."/>
            <person name="Tang X.F."/>
            <person name="Huang Y.H."/>
            <person name="Xu Z.Y."/>
            <person name="Chen M.L."/>
            <person name="Du X.Y."/>
            <person name="Qiu B.Y."/>
            <person name="Chen P.T."/>
            <person name="Zhang W."/>
            <person name="Slipinski A."/>
            <person name="Escalona H.E."/>
            <person name="Waterhouse R.M."/>
            <person name="Zwick A."/>
            <person name="Pang H."/>
        </authorList>
    </citation>
    <scope>NUCLEOTIDE SEQUENCE [LARGE SCALE GENOMIC DNA]</scope>
    <source>
        <strain evidence="3">SYSU2018</strain>
    </source>
</reference>
<dbReference type="EMBL" id="JABFTP020000186">
    <property type="protein sequence ID" value="KAL3289821.1"/>
    <property type="molecule type" value="Genomic_DNA"/>
</dbReference>
<evidence type="ECO:0000256" key="2">
    <source>
        <dbReference type="SAM" id="Phobius"/>
    </source>
</evidence>
<dbReference type="AlphaFoldDB" id="A0ABD2PGM4"/>
<gene>
    <name evidence="3" type="ORF">HHI36_023212</name>
</gene>